<evidence type="ECO:0000256" key="6">
    <source>
        <dbReference type="ARBA" id="ARBA00022989"/>
    </source>
</evidence>
<dbReference type="GO" id="GO:0034204">
    <property type="term" value="P:lipid translocation"/>
    <property type="evidence" value="ECO:0007669"/>
    <property type="project" value="TreeGrafter"/>
</dbReference>
<keyword evidence="2 10" id="KW-1003">Cell membrane</keyword>
<keyword evidence="3 10" id="KW-0812">Transmembrane</keyword>
<evidence type="ECO:0000256" key="1">
    <source>
        <dbReference type="ARBA" id="ARBA00004651"/>
    </source>
</evidence>
<evidence type="ECO:0000313" key="13">
    <source>
        <dbReference type="Proteomes" id="UP000276223"/>
    </source>
</evidence>
<sequence length="525" mass="58156">MSFWGRRQAMGWAAALLGGSVLASRFMGLARDKVISYYFGASEESDVYFAAFVIPDFINYLLAGAYFSITLIPLLTELFRKSDEEAWRFFSAVTLWTAVTCSVLCALVILWAHPLAHWAAPGLSPQAATRLAFFLRIVAPAQVFFLLGSCFSAVLYFRKQFQAPALSPLIYNAFIIALGLLMRRSGMSGFCWGVLVGAFVGNFLLPVMAVRYGGGFRWQWTVWHPAMKKFFALALPLMVGQSVVVLDEQLMRVFGSLAAIGAISWLNYARRIMLVPVGVVAQAAGTASYPYLAETYGSGDMDRFFETLNTAFRNTLTILIPLSLWMILTAKPIIVLVFQQGRFNTEDTVQTVWALRILLAVVFCWGIQQILGRAYYARQDMVTPAVIGTLCTVAVIPFYYIAVVQAGARGVAAVSAFSVALYTTLLCLWWRHRLGSRAFQGLLISSLKVTFVTVAAAVPSAAALFWTTQWNLTNPYAQALCQLALSGLVFALAFLGLGRLWAKDSISPLWDRLPHAMRRRSKFPQ</sequence>
<dbReference type="GO" id="GO:0005886">
    <property type="term" value="C:plasma membrane"/>
    <property type="evidence" value="ECO:0007669"/>
    <property type="project" value="UniProtKB-SubCell"/>
</dbReference>
<dbReference type="Proteomes" id="UP000276223">
    <property type="component" value="Unassembled WGS sequence"/>
</dbReference>
<protein>
    <recommendedName>
        <fullName evidence="10">Probable lipid II flippase MurJ</fullName>
    </recommendedName>
</protein>
<accession>A0A3N1UX80</accession>
<feature type="transmembrane region" description="Helical" evidence="10">
    <location>
        <begin position="318"/>
        <end position="339"/>
    </location>
</feature>
<dbReference type="HAMAP" id="MF_02078">
    <property type="entry name" value="MurJ_MviN"/>
    <property type="match status" value="1"/>
</dbReference>
<dbReference type="InterPro" id="IPR004268">
    <property type="entry name" value="MurJ"/>
</dbReference>
<comment type="subcellular location">
    <subcellularLocation>
        <location evidence="1 10">Cell membrane</location>
        <topology evidence="1 10">Multi-pass membrane protein</topology>
    </subcellularLocation>
</comment>
<comment type="function">
    <text evidence="8 10 11">Involved in peptidoglycan biosynthesis. Transports lipid-linked peptidoglycan precursors from the inner to the outer leaflet of the cytoplasmic membrane.</text>
</comment>
<dbReference type="CDD" id="cd13123">
    <property type="entry name" value="MATE_MurJ_like"/>
    <property type="match status" value="1"/>
</dbReference>
<evidence type="ECO:0000256" key="10">
    <source>
        <dbReference type="HAMAP-Rule" id="MF_02078"/>
    </source>
</evidence>
<evidence type="ECO:0000256" key="2">
    <source>
        <dbReference type="ARBA" id="ARBA00022475"/>
    </source>
</evidence>
<feature type="transmembrane region" description="Helical" evidence="10">
    <location>
        <begin position="133"/>
        <end position="157"/>
    </location>
</feature>
<feature type="transmembrane region" description="Helical" evidence="10">
    <location>
        <begin position="383"/>
        <end position="402"/>
    </location>
</feature>
<feature type="transmembrane region" description="Helical" evidence="10">
    <location>
        <begin position="408"/>
        <end position="430"/>
    </location>
</feature>
<dbReference type="EMBL" id="RJVA01000011">
    <property type="protein sequence ID" value="ROQ93290.1"/>
    <property type="molecule type" value="Genomic_DNA"/>
</dbReference>
<dbReference type="NCBIfam" id="TIGR01695">
    <property type="entry name" value="murJ_mviN"/>
    <property type="match status" value="1"/>
</dbReference>
<dbReference type="GO" id="GO:0071555">
    <property type="term" value="P:cell wall organization"/>
    <property type="evidence" value="ECO:0007669"/>
    <property type="project" value="UniProtKB-UniRule"/>
</dbReference>
<feature type="transmembrane region" description="Helical" evidence="10">
    <location>
        <begin position="351"/>
        <end position="371"/>
    </location>
</feature>
<keyword evidence="6 10" id="KW-1133">Transmembrane helix</keyword>
<feature type="transmembrane region" description="Helical" evidence="10">
    <location>
        <begin position="87"/>
        <end position="113"/>
    </location>
</feature>
<dbReference type="UniPathway" id="UPA00219"/>
<dbReference type="PANTHER" id="PTHR47019">
    <property type="entry name" value="LIPID II FLIPPASE MURJ"/>
    <property type="match status" value="1"/>
</dbReference>
<dbReference type="Pfam" id="PF03023">
    <property type="entry name" value="MurJ"/>
    <property type="match status" value="1"/>
</dbReference>
<dbReference type="PRINTS" id="PR01806">
    <property type="entry name" value="VIRFACTRMVIN"/>
</dbReference>
<reference evidence="12 13" key="1">
    <citation type="submission" date="2018-11" db="EMBL/GenBank/DDBJ databases">
        <title>Genomic Encyclopedia of Type Strains, Phase IV (KMG-IV): sequencing the most valuable type-strain genomes for metagenomic binning, comparative biology and taxonomic classification.</title>
        <authorList>
            <person name="Goeker M."/>
        </authorList>
    </citation>
    <scope>NUCLEOTIDE SEQUENCE [LARGE SCALE GENOMIC DNA]</scope>
    <source>
        <strain evidence="12 13">DSM 22027</strain>
    </source>
</reference>
<dbReference type="GO" id="GO:0008360">
    <property type="term" value="P:regulation of cell shape"/>
    <property type="evidence" value="ECO:0007669"/>
    <property type="project" value="UniProtKB-UniRule"/>
</dbReference>
<evidence type="ECO:0000256" key="7">
    <source>
        <dbReference type="ARBA" id="ARBA00023136"/>
    </source>
</evidence>
<keyword evidence="4 10" id="KW-0133">Cell shape</keyword>
<name>A0A3N1UX80_9BACT</name>
<evidence type="ECO:0000256" key="11">
    <source>
        <dbReference type="PIRNR" id="PIRNR002869"/>
    </source>
</evidence>
<keyword evidence="5 10" id="KW-0573">Peptidoglycan synthesis</keyword>
<evidence type="ECO:0000256" key="3">
    <source>
        <dbReference type="ARBA" id="ARBA00022692"/>
    </source>
</evidence>
<comment type="similarity">
    <text evidence="9 10 11">Belongs to the MurJ/MviN family.</text>
</comment>
<keyword evidence="13" id="KW-1185">Reference proteome</keyword>
<feature type="transmembrane region" description="Helical" evidence="10">
    <location>
        <begin position="442"/>
        <end position="465"/>
    </location>
</feature>
<feature type="transmembrane region" description="Helical" evidence="10">
    <location>
        <begin position="47"/>
        <end position="75"/>
    </location>
</feature>
<evidence type="ECO:0000256" key="4">
    <source>
        <dbReference type="ARBA" id="ARBA00022960"/>
    </source>
</evidence>
<dbReference type="GO" id="GO:0009252">
    <property type="term" value="P:peptidoglycan biosynthetic process"/>
    <property type="evidence" value="ECO:0007669"/>
    <property type="project" value="UniProtKB-UniRule"/>
</dbReference>
<evidence type="ECO:0000313" key="12">
    <source>
        <dbReference type="EMBL" id="ROQ93290.1"/>
    </source>
</evidence>
<feature type="transmembrane region" description="Helical" evidence="10">
    <location>
        <begin position="250"/>
        <end position="268"/>
    </location>
</feature>
<gene>
    <name evidence="10" type="primary">murJ</name>
    <name evidence="12" type="ORF">EDC27_1302</name>
</gene>
<dbReference type="PANTHER" id="PTHR47019:SF1">
    <property type="entry name" value="LIPID II FLIPPASE MURJ"/>
    <property type="match status" value="1"/>
</dbReference>
<keyword evidence="10 11" id="KW-0961">Cell wall biogenesis/degradation</keyword>
<keyword evidence="10 11" id="KW-0813">Transport</keyword>
<proteinExistence type="inferred from homology"/>
<evidence type="ECO:0000256" key="9">
    <source>
        <dbReference type="ARBA" id="ARBA00061532"/>
    </source>
</evidence>
<dbReference type="PIRSF" id="PIRSF002869">
    <property type="entry name" value="MviN"/>
    <property type="match status" value="1"/>
</dbReference>
<feature type="transmembrane region" description="Helical" evidence="10">
    <location>
        <begin position="169"/>
        <end position="186"/>
    </location>
</feature>
<comment type="pathway">
    <text evidence="10">Cell wall biogenesis; peptidoglycan biosynthesis.</text>
</comment>
<dbReference type="InterPro" id="IPR051050">
    <property type="entry name" value="Lipid_II_flippase_MurJ/MviN"/>
</dbReference>
<evidence type="ECO:0000256" key="8">
    <source>
        <dbReference type="ARBA" id="ARBA00060041"/>
    </source>
</evidence>
<feature type="transmembrane region" description="Helical" evidence="10">
    <location>
        <begin position="192"/>
        <end position="214"/>
    </location>
</feature>
<comment type="caution">
    <text evidence="12">The sequence shown here is derived from an EMBL/GenBank/DDBJ whole genome shotgun (WGS) entry which is preliminary data.</text>
</comment>
<dbReference type="AlphaFoldDB" id="A0A3N1UX80"/>
<keyword evidence="7 10" id="KW-0472">Membrane</keyword>
<organism evidence="12 13">
    <name type="scientific">Desulfosoma caldarium</name>
    <dbReference type="NCBI Taxonomy" id="610254"/>
    <lineage>
        <taxon>Bacteria</taxon>
        <taxon>Pseudomonadati</taxon>
        <taxon>Thermodesulfobacteriota</taxon>
        <taxon>Syntrophobacteria</taxon>
        <taxon>Syntrophobacterales</taxon>
        <taxon>Syntrophobacteraceae</taxon>
        <taxon>Desulfosoma</taxon>
    </lineage>
</organism>
<dbReference type="GO" id="GO:0015648">
    <property type="term" value="F:lipid-linked peptidoglycan transporter activity"/>
    <property type="evidence" value="ECO:0007669"/>
    <property type="project" value="UniProtKB-UniRule"/>
</dbReference>
<feature type="transmembrane region" description="Helical" evidence="10">
    <location>
        <begin position="477"/>
        <end position="502"/>
    </location>
</feature>
<evidence type="ECO:0000256" key="5">
    <source>
        <dbReference type="ARBA" id="ARBA00022984"/>
    </source>
</evidence>